<dbReference type="GO" id="GO:0035861">
    <property type="term" value="C:site of double-strand break"/>
    <property type="evidence" value="ECO:0007669"/>
    <property type="project" value="TreeGrafter"/>
</dbReference>
<protein>
    <submittedName>
        <fullName evidence="1">(salmon louse) hypothetical protein</fullName>
    </submittedName>
</protein>
<dbReference type="GO" id="GO:0031297">
    <property type="term" value="P:replication fork processing"/>
    <property type="evidence" value="ECO:0007669"/>
    <property type="project" value="TreeGrafter"/>
</dbReference>
<dbReference type="GO" id="GO:0044774">
    <property type="term" value="P:mitotic DNA integrity checkpoint signaling"/>
    <property type="evidence" value="ECO:0007669"/>
    <property type="project" value="TreeGrafter"/>
</dbReference>
<evidence type="ECO:0000313" key="2">
    <source>
        <dbReference type="Proteomes" id="UP000675881"/>
    </source>
</evidence>
<dbReference type="GO" id="GO:0044547">
    <property type="term" value="F:DNA topoisomerase binding"/>
    <property type="evidence" value="ECO:0007669"/>
    <property type="project" value="TreeGrafter"/>
</dbReference>
<sequence length="136" mass="15478">MGNLVSVDPGVSNSTRIAEKAGRVLKRRVKIRKITFEIDLSYSLVFNIIHDYLHIGERSSRWTPGILTGKYKGNYLNMTSSLKKLYADHGNTFLESLVKMDESIVLHSTPENKEFSKQWLPVIPAIKAKEVECLKK</sequence>
<reference evidence="1" key="1">
    <citation type="submission" date="2021-02" db="EMBL/GenBank/DDBJ databases">
        <authorList>
            <person name="Bekaert M."/>
        </authorList>
    </citation>
    <scope>NUCLEOTIDE SEQUENCE</scope>
    <source>
        <strain evidence="1">IoA-00</strain>
    </source>
</reference>
<dbReference type="GO" id="GO:0003690">
    <property type="term" value="F:double-stranded DNA binding"/>
    <property type="evidence" value="ECO:0007669"/>
    <property type="project" value="TreeGrafter"/>
</dbReference>
<dbReference type="GO" id="GO:0000729">
    <property type="term" value="P:DNA double-strand break processing"/>
    <property type="evidence" value="ECO:0007669"/>
    <property type="project" value="TreeGrafter"/>
</dbReference>
<dbReference type="PANTHER" id="PTHR46060:SF2">
    <property type="entry name" value="HISTONE-LYSINE N-METHYLTRANSFERASE SETMAR"/>
    <property type="match status" value="1"/>
</dbReference>
<keyword evidence="2" id="KW-1185">Reference proteome</keyword>
<dbReference type="Proteomes" id="UP000675881">
    <property type="component" value="Chromosome 10"/>
</dbReference>
<accession>A0A7R8CEU6</accession>
<dbReference type="GO" id="GO:0046975">
    <property type="term" value="F:histone H3K36 methyltransferase activity"/>
    <property type="evidence" value="ECO:0007669"/>
    <property type="project" value="TreeGrafter"/>
</dbReference>
<dbReference type="GO" id="GO:0005634">
    <property type="term" value="C:nucleus"/>
    <property type="evidence" value="ECO:0007669"/>
    <property type="project" value="TreeGrafter"/>
</dbReference>
<dbReference type="GO" id="GO:0042800">
    <property type="term" value="F:histone H3K4 methyltransferase activity"/>
    <property type="evidence" value="ECO:0007669"/>
    <property type="project" value="TreeGrafter"/>
</dbReference>
<dbReference type="GO" id="GO:0000014">
    <property type="term" value="F:single-stranded DNA endodeoxyribonuclease activity"/>
    <property type="evidence" value="ECO:0007669"/>
    <property type="project" value="TreeGrafter"/>
</dbReference>
<dbReference type="PANTHER" id="PTHR46060">
    <property type="entry name" value="MARINER MOS1 TRANSPOSASE-LIKE PROTEIN"/>
    <property type="match status" value="1"/>
</dbReference>
<organism evidence="1 2">
    <name type="scientific">Lepeophtheirus salmonis</name>
    <name type="common">Salmon louse</name>
    <name type="synonym">Caligus salmonis</name>
    <dbReference type="NCBI Taxonomy" id="72036"/>
    <lineage>
        <taxon>Eukaryota</taxon>
        <taxon>Metazoa</taxon>
        <taxon>Ecdysozoa</taxon>
        <taxon>Arthropoda</taxon>
        <taxon>Crustacea</taxon>
        <taxon>Multicrustacea</taxon>
        <taxon>Hexanauplia</taxon>
        <taxon>Copepoda</taxon>
        <taxon>Siphonostomatoida</taxon>
        <taxon>Caligidae</taxon>
        <taxon>Lepeophtheirus</taxon>
    </lineage>
</organism>
<proteinExistence type="predicted"/>
<gene>
    <name evidence="1" type="ORF">LSAA_2414</name>
</gene>
<dbReference type="GO" id="GO:0015074">
    <property type="term" value="P:DNA integration"/>
    <property type="evidence" value="ECO:0007669"/>
    <property type="project" value="TreeGrafter"/>
</dbReference>
<dbReference type="AlphaFoldDB" id="A0A7R8CEU6"/>
<dbReference type="EMBL" id="HG994589">
    <property type="protein sequence ID" value="CAF2799290.1"/>
    <property type="molecule type" value="Genomic_DNA"/>
</dbReference>
<dbReference type="InterPro" id="IPR052709">
    <property type="entry name" value="Transposase-MT_Hybrid"/>
</dbReference>
<name>A0A7R8CEU6_LEPSM</name>
<evidence type="ECO:0000313" key="1">
    <source>
        <dbReference type="EMBL" id="CAF2799290.1"/>
    </source>
</evidence>
<dbReference type="GO" id="GO:0003697">
    <property type="term" value="F:single-stranded DNA binding"/>
    <property type="evidence" value="ECO:0007669"/>
    <property type="project" value="TreeGrafter"/>
</dbReference>
<dbReference type="GO" id="GO:0006303">
    <property type="term" value="P:double-strand break repair via nonhomologous end joining"/>
    <property type="evidence" value="ECO:0007669"/>
    <property type="project" value="TreeGrafter"/>
</dbReference>
<dbReference type="GO" id="GO:0000793">
    <property type="term" value="C:condensed chromosome"/>
    <property type="evidence" value="ECO:0007669"/>
    <property type="project" value="TreeGrafter"/>
</dbReference>